<dbReference type="InterPro" id="IPR042338">
    <property type="entry name" value="TNFSF4"/>
</dbReference>
<reference evidence="2" key="2">
    <citation type="submission" date="2025-09" db="UniProtKB">
        <authorList>
            <consortium name="Ensembl"/>
        </authorList>
    </citation>
    <scope>IDENTIFICATION</scope>
</reference>
<feature type="signal peptide" evidence="1">
    <location>
        <begin position="1"/>
        <end position="28"/>
    </location>
</feature>
<keyword evidence="1" id="KW-0732">Signal</keyword>
<dbReference type="GeneTree" id="ENSGT00950000185229"/>
<dbReference type="Ensembl" id="ENSCABT00000030243.1">
    <property type="protein sequence ID" value="ENSCABP00000027609.1"/>
    <property type="gene ID" value="ENSCABG00000020289.1"/>
</dbReference>
<dbReference type="GO" id="GO:0042102">
    <property type="term" value="P:positive regulation of T cell proliferation"/>
    <property type="evidence" value="ECO:0007669"/>
    <property type="project" value="TreeGrafter"/>
</dbReference>
<accession>A0A8C0J658</accession>
<dbReference type="GO" id="GO:0005125">
    <property type="term" value="F:cytokine activity"/>
    <property type="evidence" value="ECO:0007669"/>
    <property type="project" value="InterPro"/>
</dbReference>
<evidence type="ECO:0000256" key="1">
    <source>
        <dbReference type="SAM" id="SignalP"/>
    </source>
</evidence>
<keyword evidence="3" id="KW-1185">Reference proteome</keyword>
<evidence type="ECO:0000313" key="2">
    <source>
        <dbReference type="Ensembl" id="ENSCABP00000027609.1"/>
    </source>
</evidence>
<dbReference type="PANTHER" id="PTHR17534:SF4">
    <property type="entry name" value="TUMOR NECROSIS FACTOR LIGAND SUPERFAMILY MEMBER 4"/>
    <property type="match status" value="1"/>
</dbReference>
<dbReference type="GO" id="GO:0032813">
    <property type="term" value="F:tumor necrosis factor receptor superfamily binding"/>
    <property type="evidence" value="ECO:0007669"/>
    <property type="project" value="TreeGrafter"/>
</dbReference>
<dbReference type="AlphaFoldDB" id="A0A8C0J658"/>
<evidence type="ECO:0000313" key="3">
    <source>
        <dbReference type="Proteomes" id="UP000694404"/>
    </source>
</evidence>
<reference evidence="2" key="1">
    <citation type="submission" date="2025-08" db="UniProtKB">
        <authorList>
            <consortium name="Ensembl"/>
        </authorList>
    </citation>
    <scope>IDENTIFICATION</scope>
</reference>
<proteinExistence type="predicted"/>
<sequence>MLHPPPPFPAPPLTRLLSLALPVTFALSRPGIFEHQDKACTGPYTLGPQSRHGPLDVTVISIFTAATTFSQCEPHLHREGLRVSFTLRPFYTPLEGSFTWPEQEKGHRKRINISWNRGTMNVRNLSIPIYCDGFYLVSLKGTIKAMSQRNASLSLKVYKRSDASILCVKVTEQVIDSVTVSEMRFKDEVYLEANGDANYKDLTLGLFLLTPRSDCLPDAYKM</sequence>
<dbReference type="Proteomes" id="UP000694404">
    <property type="component" value="Unplaced"/>
</dbReference>
<dbReference type="GO" id="GO:0001819">
    <property type="term" value="P:positive regulation of cytokine production"/>
    <property type="evidence" value="ECO:0007669"/>
    <property type="project" value="TreeGrafter"/>
</dbReference>
<dbReference type="GO" id="GO:0006954">
    <property type="term" value="P:inflammatory response"/>
    <property type="evidence" value="ECO:0007669"/>
    <property type="project" value="TreeGrafter"/>
</dbReference>
<feature type="chain" id="PRO_5034530708" evidence="1">
    <location>
        <begin position="29"/>
        <end position="222"/>
    </location>
</feature>
<dbReference type="PANTHER" id="PTHR17534">
    <property type="entry name" value="OX40 LIGAND"/>
    <property type="match status" value="1"/>
</dbReference>
<dbReference type="Gene3D" id="2.60.120.40">
    <property type="match status" value="1"/>
</dbReference>
<dbReference type="GO" id="GO:0005615">
    <property type="term" value="C:extracellular space"/>
    <property type="evidence" value="ECO:0007669"/>
    <property type="project" value="TreeGrafter"/>
</dbReference>
<dbReference type="SUPFAM" id="SSF49842">
    <property type="entry name" value="TNF-like"/>
    <property type="match status" value="1"/>
</dbReference>
<dbReference type="InterPro" id="IPR008983">
    <property type="entry name" value="Tumour_necrosis_fac-like_dom"/>
</dbReference>
<protein>
    <submittedName>
        <fullName evidence="2">Uncharacterized protein</fullName>
    </submittedName>
</protein>
<organism evidence="2 3">
    <name type="scientific">Chelonoidis abingdonii</name>
    <name type="common">Abingdon island giant tortoise</name>
    <name type="synonym">Testudo abingdonii</name>
    <dbReference type="NCBI Taxonomy" id="106734"/>
    <lineage>
        <taxon>Eukaryota</taxon>
        <taxon>Metazoa</taxon>
        <taxon>Chordata</taxon>
        <taxon>Craniata</taxon>
        <taxon>Vertebrata</taxon>
        <taxon>Euteleostomi</taxon>
        <taxon>Archelosauria</taxon>
        <taxon>Testudinata</taxon>
        <taxon>Testudines</taxon>
        <taxon>Cryptodira</taxon>
        <taxon>Durocryptodira</taxon>
        <taxon>Testudinoidea</taxon>
        <taxon>Testudinidae</taxon>
        <taxon>Chelonoidis</taxon>
    </lineage>
</organism>
<name>A0A8C0J658_CHEAB</name>